<dbReference type="InterPro" id="IPR036390">
    <property type="entry name" value="WH_DNA-bd_sf"/>
</dbReference>
<evidence type="ECO:0000313" key="3">
    <source>
        <dbReference type="Proteomes" id="UP000318864"/>
    </source>
</evidence>
<dbReference type="AlphaFoldDB" id="A0A4S3TM28"/>
<dbReference type="RefSeq" id="WP_141465231.1">
    <property type="nucleotide sequence ID" value="NZ_RBZW01000034.1"/>
</dbReference>
<dbReference type="SUPFAM" id="SSF46785">
    <property type="entry name" value="Winged helix' DNA-binding domain"/>
    <property type="match status" value="1"/>
</dbReference>
<reference evidence="2 3" key="1">
    <citation type="submission" date="2018-10" db="EMBL/GenBank/DDBJ databases">
        <title>Natronolimnobius sp. XQ-INN 246 isolated from Inner Mongolia Autonomous Region of China.</title>
        <authorList>
            <person name="Xue Q."/>
        </authorList>
    </citation>
    <scope>NUCLEOTIDE SEQUENCE [LARGE SCALE GENOMIC DNA]</scope>
    <source>
        <strain evidence="2 3">XQ-INN 246</strain>
    </source>
</reference>
<sequence>MTERPIDDEKPVQCPTDPNKVLRLLANDRRRQIVTVLDARDESLIHFEDLQQQLSIEFETPDSGNWLIQLRHVHLPMLEEAGLVEYDGRDRRIRYDDCELVSEVLTAIESKTHT</sequence>
<dbReference type="InterPro" id="IPR055768">
    <property type="entry name" value="DUF7344"/>
</dbReference>
<protein>
    <submittedName>
        <fullName evidence="2">ArsR family transcriptional regulator</fullName>
    </submittedName>
</protein>
<name>A0A4S3TM28_9EURY</name>
<gene>
    <name evidence="2" type="ORF">D8Y22_13620</name>
</gene>
<accession>A0A4S3TM28</accession>
<feature type="domain" description="DUF7344" evidence="1">
    <location>
        <begin position="23"/>
        <end position="93"/>
    </location>
</feature>
<dbReference type="OrthoDB" id="241828at2157"/>
<keyword evidence="3" id="KW-1185">Reference proteome</keyword>
<evidence type="ECO:0000313" key="2">
    <source>
        <dbReference type="EMBL" id="THE64313.1"/>
    </source>
</evidence>
<dbReference type="Gene3D" id="1.10.10.10">
    <property type="entry name" value="Winged helix-like DNA-binding domain superfamily/Winged helix DNA-binding domain"/>
    <property type="match status" value="1"/>
</dbReference>
<dbReference type="Proteomes" id="UP000318864">
    <property type="component" value="Unassembled WGS sequence"/>
</dbReference>
<dbReference type="EMBL" id="RBZW01000034">
    <property type="protein sequence ID" value="THE64313.1"/>
    <property type="molecule type" value="Genomic_DNA"/>
</dbReference>
<evidence type="ECO:0000259" key="1">
    <source>
        <dbReference type="Pfam" id="PF24035"/>
    </source>
</evidence>
<proteinExistence type="predicted"/>
<dbReference type="Pfam" id="PF24035">
    <property type="entry name" value="DUF7344"/>
    <property type="match status" value="1"/>
</dbReference>
<organism evidence="2 3">
    <name type="scientific">Salinadaptatus halalkaliphilus</name>
    <dbReference type="NCBI Taxonomy" id="2419781"/>
    <lineage>
        <taxon>Archaea</taxon>
        <taxon>Methanobacteriati</taxon>
        <taxon>Methanobacteriota</taxon>
        <taxon>Stenosarchaea group</taxon>
        <taxon>Halobacteria</taxon>
        <taxon>Halobacteriales</taxon>
        <taxon>Natrialbaceae</taxon>
        <taxon>Salinadaptatus</taxon>
    </lineage>
</organism>
<comment type="caution">
    <text evidence="2">The sequence shown here is derived from an EMBL/GenBank/DDBJ whole genome shotgun (WGS) entry which is preliminary data.</text>
</comment>
<dbReference type="InterPro" id="IPR036388">
    <property type="entry name" value="WH-like_DNA-bd_sf"/>
</dbReference>